<proteinExistence type="inferred from homology"/>
<dbReference type="CDD" id="cd07135">
    <property type="entry name" value="ALDH_F14-YMR110C"/>
    <property type="match status" value="1"/>
</dbReference>
<organism evidence="8 9">
    <name type="scientific">Sanghuangporus baumii</name>
    <name type="common">Phellinus baumii</name>
    <dbReference type="NCBI Taxonomy" id="108892"/>
    <lineage>
        <taxon>Eukaryota</taxon>
        <taxon>Fungi</taxon>
        <taxon>Dikarya</taxon>
        <taxon>Basidiomycota</taxon>
        <taxon>Agaricomycotina</taxon>
        <taxon>Agaricomycetes</taxon>
        <taxon>Hymenochaetales</taxon>
        <taxon>Hymenochaetaceae</taxon>
        <taxon>Sanghuangporus</taxon>
    </lineage>
</organism>
<dbReference type="Gene3D" id="3.40.309.10">
    <property type="entry name" value="Aldehyde Dehydrogenase, Chain A, domain 2"/>
    <property type="match status" value="1"/>
</dbReference>
<keyword evidence="2 5" id="KW-0560">Oxidoreductase</keyword>
<dbReference type="Proteomes" id="UP000757232">
    <property type="component" value="Unassembled WGS sequence"/>
</dbReference>
<dbReference type="GO" id="GO:0006081">
    <property type="term" value="P:aldehyde metabolic process"/>
    <property type="evidence" value="ECO:0007669"/>
    <property type="project" value="InterPro"/>
</dbReference>
<feature type="active site" evidence="4">
    <location>
        <position position="220"/>
    </location>
</feature>
<dbReference type="Pfam" id="PF00171">
    <property type="entry name" value="Aldedh"/>
    <property type="match status" value="1"/>
</dbReference>
<reference evidence="8" key="1">
    <citation type="submission" date="2016-06" db="EMBL/GenBank/DDBJ databases">
        <title>Draft Genome sequence of the fungus Inonotus baumii.</title>
        <authorList>
            <person name="Zhu H."/>
            <person name="Lin W."/>
        </authorList>
    </citation>
    <scope>NUCLEOTIDE SEQUENCE</scope>
    <source>
        <strain evidence="8">821</strain>
    </source>
</reference>
<dbReference type="PANTHER" id="PTHR43570">
    <property type="entry name" value="ALDEHYDE DEHYDROGENASE"/>
    <property type="match status" value="1"/>
</dbReference>
<dbReference type="InterPro" id="IPR016161">
    <property type="entry name" value="Ald_DH/histidinol_DH"/>
</dbReference>
<comment type="similarity">
    <text evidence="1 5">Belongs to the aldehyde dehydrogenase family.</text>
</comment>
<evidence type="ECO:0000256" key="3">
    <source>
        <dbReference type="ARBA" id="ARBA00023027"/>
    </source>
</evidence>
<sequence length="591" mass="65182">MTSVELKYDPLEEIESVHSSLRTEFLKWRTRDIAFRKQQLSQLVYMVKDNLDRFQEALKHDLGKPPLEAVAFELVMCMSDATEAYNKVEKWAKVESAPFHLDTFALSPKIRKEPKGVILIIGAFNYPCWLILGPLSGAIAAGNAVVIKPSESSPAVAALLAELVPKYLDPSLYRVVNGAIDQMKKLLELKWDHIMYTGGGKVGRIVASAAARHLTPVTLELGGKNPVFIDPNYDLALAAKRIAWGRCSNSGQTCTAPDYILVPEEAQDKLVAEFDKVLKSFYPDGALKSESYARIATDVHFKRLKGMLDGTKGEIVIGGETDEKQRFIAPTIVKNVHPEDTLMGQEIFGPIIPILPVKNVDEAIAFVTERDHPLVLHIFSDNAAYKKKVSDSTRSGAVSCNDTLLHTAVEGLPFGGVGESGYGQHTGKWGFDQFTHFRSTIESPKILELVMSSRYPPYTSQKMNKLNKLLARSLPPRGGTSAGWFHHSTDAEHWFSGICASAFVQQKMITVLCTVAFLKNQYYLDSKLSSQIPFAEDHLPLSQADEVGTSAKGNREKWGSPDDTSRWCSSKVIAPAELQAELSGTGAAKIR</sequence>
<dbReference type="GO" id="GO:0005737">
    <property type="term" value="C:cytoplasm"/>
    <property type="evidence" value="ECO:0007669"/>
    <property type="project" value="TreeGrafter"/>
</dbReference>
<gene>
    <name evidence="8" type="ORF">A7U60_g8497</name>
</gene>
<keyword evidence="3" id="KW-0520">NAD</keyword>
<dbReference type="PROSITE" id="PS00687">
    <property type="entry name" value="ALDEHYDE_DEHYDR_GLU"/>
    <property type="match status" value="1"/>
</dbReference>
<dbReference type="GO" id="GO:0004029">
    <property type="term" value="F:aldehyde dehydrogenase (NAD+) activity"/>
    <property type="evidence" value="ECO:0007669"/>
    <property type="project" value="TreeGrafter"/>
</dbReference>
<comment type="caution">
    <text evidence="8">The sequence shown here is derived from an EMBL/GenBank/DDBJ whole genome shotgun (WGS) entry which is preliminary data.</text>
</comment>
<dbReference type="InterPro" id="IPR012394">
    <property type="entry name" value="Aldehyde_DH_NAD(P)"/>
</dbReference>
<dbReference type="PANTHER" id="PTHR43570:SF16">
    <property type="entry name" value="ALDEHYDE DEHYDROGENASE TYPE III, ISOFORM Q"/>
    <property type="match status" value="1"/>
</dbReference>
<evidence type="ECO:0000259" key="7">
    <source>
        <dbReference type="Pfam" id="PF00171"/>
    </source>
</evidence>
<evidence type="ECO:0000256" key="4">
    <source>
        <dbReference type="PROSITE-ProRule" id="PRU10007"/>
    </source>
</evidence>
<accession>A0A9Q5N3F7</accession>
<dbReference type="InterPro" id="IPR015590">
    <property type="entry name" value="Aldehyde_DH_dom"/>
</dbReference>
<dbReference type="SUPFAM" id="SSF53720">
    <property type="entry name" value="ALDH-like"/>
    <property type="match status" value="1"/>
</dbReference>
<keyword evidence="9" id="KW-1185">Reference proteome</keyword>
<feature type="region of interest" description="Disordered" evidence="6">
    <location>
        <begin position="545"/>
        <end position="566"/>
    </location>
</feature>
<dbReference type="AlphaFoldDB" id="A0A9Q5N3F7"/>
<name>A0A9Q5N3F7_SANBA</name>
<dbReference type="InterPro" id="IPR016163">
    <property type="entry name" value="Ald_DH_C"/>
</dbReference>
<evidence type="ECO:0000256" key="1">
    <source>
        <dbReference type="ARBA" id="ARBA00009986"/>
    </source>
</evidence>
<dbReference type="EMBL" id="LNZH02000215">
    <property type="protein sequence ID" value="OCB84511.1"/>
    <property type="molecule type" value="Genomic_DNA"/>
</dbReference>
<evidence type="ECO:0000256" key="2">
    <source>
        <dbReference type="ARBA" id="ARBA00023002"/>
    </source>
</evidence>
<feature type="domain" description="Aldehyde dehydrogenase" evidence="7">
    <location>
        <begin position="12"/>
        <end position="438"/>
    </location>
</feature>
<dbReference type="Gene3D" id="3.40.605.10">
    <property type="entry name" value="Aldehyde Dehydrogenase, Chain A, domain 1"/>
    <property type="match status" value="1"/>
</dbReference>
<evidence type="ECO:0000313" key="8">
    <source>
        <dbReference type="EMBL" id="OCB84511.1"/>
    </source>
</evidence>
<dbReference type="FunFam" id="3.40.605.10:FF:000004">
    <property type="entry name" value="Aldehyde dehydrogenase"/>
    <property type="match status" value="1"/>
</dbReference>
<dbReference type="InterPro" id="IPR016162">
    <property type="entry name" value="Ald_DH_N"/>
</dbReference>
<dbReference type="InterPro" id="IPR029510">
    <property type="entry name" value="Ald_DH_CS_GLU"/>
</dbReference>
<evidence type="ECO:0000313" key="9">
    <source>
        <dbReference type="Proteomes" id="UP000757232"/>
    </source>
</evidence>
<evidence type="ECO:0000256" key="6">
    <source>
        <dbReference type="SAM" id="MobiDB-lite"/>
    </source>
</evidence>
<dbReference type="OrthoDB" id="440325at2759"/>
<dbReference type="FunFam" id="3.40.309.10:FF:000025">
    <property type="entry name" value="Aldehyde dehydrogenase"/>
    <property type="match status" value="1"/>
</dbReference>
<protein>
    <submittedName>
        <fullName evidence="8">Aldehyde dehydrogenase</fullName>
    </submittedName>
</protein>
<evidence type="ECO:0000256" key="5">
    <source>
        <dbReference type="RuleBase" id="RU003345"/>
    </source>
</evidence>
<feature type="compositionally biased region" description="Basic and acidic residues" evidence="6">
    <location>
        <begin position="553"/>
        <end position="565"/>
    </location>
</feature>